<dbReference type="AlphaFoldDB" id="A0A5M8QPH4"/>
<dbReference type="InterPro" id="IPR046601">
    <property type="entry name" value="DUF6660"/>
</dbReference>
<dbReference type="Pfam" id="PF20365">
    <property type="entry name" value="DUF6660"/>
    <property type="match status" value="1"/>
</dbReference>
<dbReference type="RefSeq" id="WP_139013656.1">
    <property type="nucleotide sequence ID" value="NZ_VBSN01000059.1"/>
</dbReference>
<gene>
    <name evidence="1" type="ORF">FEM33_19400</name>
</gene>
<comment type="caution">
    <text evidence="1">The sequence shown here is derived from an EMBL/GenBank/DDBJ whole genome shotgun (WGS) entry which is preliminary data.</text>
</comment>
<evidence type="ECO:0000313" key="1">
    <source>
        <dbReference type="EMBL" id="KAA6436894.1"/>
    </source>
</evidence>
<proteinExistence type="predicted"/>
<accession>A0A5M8QPH4</accession>
<sequence>MIKDPAAYHLKNLIVILSVYMLLLSLLPCGDPAECKDEKQPVAFSQNTHADHDNHSENCPPFCSCTCCGQFLSTFTAHAFLVKTVALPAICKAFYQDFYSGLLPSAIWQPPQTDLNLNV</sequence>
<organism evidence="1 2">
    <name type="scientific">Dyadobacter flavalbus</name>
    <dbReference type="NCBI Taxonomy" id="2579942"/>
    <lineage>
        <taxon>Bacteria</taxon>
        <taxon>Pseudomonadati</taxon>
        <taxon>Bacteroidota</taxon>
        <taxon>Cytophagia</taxon>
        <taxon>Cytophagales</taxon>
        <taxon>Spirosomataceae</taxon>
        <taxon>Dyadobacter</taxon>
    </lineage>
</organism>
<reference evidence="1 2" key="1">
    <citation type="submission" date="2019-05" db="EMBL/GenBank/DDBJ databases">
        <authorList>
            <person name="Qu J.-H."/>
        </authorList>
    </citation>
    <scope>NUCLEOTIDE SEQUENCE [LARGE SCALE GENOMIC DNA]</scope>
    <source>
        <strain evidence="1 2">NS28</strain>
    </source>
</reference>
<dbReference type="Proteomes" id="UP000323994">
    <property type="component" value="Unassembled WGS sequence"/>
</dbReference>
<keyword evidence="2" id="KW-1185">Reference proteome</keyword>
<name>A0A5M8QPH4_9BACT</name>
<evidence type="ECO:0000313" key="2">
    <source>
        <dbReference type="Proteomes" id="UP000323994"/>
    </source>
</evidence>
<protein>
    <submittedName>
        <fullName evidence="1">Uncharacterized protein</fullName>
    </submittedName>
</protein>
<dbReference type="EMBL" id="VBSN01000059">
    <property type="protein sequence ID" value="KAA6436894.1"/>
    <property type="molecule type" value="Genomic_DNA"/>
</dbReference>